<proteinExistence type="inferred from homology"/>
<keyword evidence="2 6" id="KW-0689">Ribosomal protein</keyword>
<dbReference type="PATRIC" id="fig|1489064.4.peg.4064"/>
<dbReference type="EMBL" id="LAQL01000008">
    <property type="protein sequence ID" value="KLN60217.1"/>
    <property type="molecule type" value="Genomic_DNA"/>
</dbReference>
<comment type="function">
    <text evidence="4 6">Binds together with bS18 to 16S ribosomal RNA.</text>
</comment>
<sequence>MAFYECVYIARQDISSSQVDTLTEQFTAIITENGGSVAKTEYWGLRNMAYRVKKNRKGHYVLLNIDAPSAAVQEMERVMRLNDDVLRTLTIKVDVLEEEPSVVMQNRGSRDERGGRGGRGGRDDRGGDRGGRGGDRGGRPPREGGDRAPREATAS</sequence>
<comment type="similarity">
    <text evidence="1 6">Belongs to the bacterial ribosomal protein bS6 family.</text>
</comment>
<dbReference type="InterPro" id="IPR000529">
    <property type="entry name" value="Ribosomal_bS6"/>
</dbReference>
<dbReference type="GO" id="GO:0006412">
    <property type="term" value="P:translation"/>
    <property type="evidence" value="ECO:0007669"/>
    <property type="project" value="UniProtKB-UniRule"/>
</dbReference>
<dbReference type="OrthoDB" id="9812702at2"/>
<evidence type="ECO:0000256" key="4">
    <source>
        <dbReference type="ARBA" id="ARBA00035104"/>
    </source>
</evidence>
<evidence type="ECO:0000256" key="6">
    <source>
        <dbReference type="HAMAP-Rule" id="MF_00360"/>
    </source>
</evidence>
<organism evidence="8 9">
    <name type="scientific">Kiloniella spongiae</name>
    <dbReference type="NCBI Taxonomy" id="1489064"/>
    <lineage>
        <taxon>Bacteria</taxon>
        <taxon>Pseudomonadati</taxon>
        <taxon>Pseudomonadota</taxon>
        <taxon>Alphaproteobacteria</taxon>
        <taxon>Rhodospirillales</taxon>
        <taxon>Kiloniellaceae</taxon>
        <taxon>Kiloniella</taxon>
    </lineage>
</organism>
<feature type="region of interest" description="Disordered" evidence="7">
    <location>
        <begin position="97"/>
        <end position="155"/>
    </location>
</feature>
<dbReference type="PANTHER" id="PTHR21011:SF1">
    <property type="entry name" value="SMALL RIBOSOMAL SUBUNIT PROTEIN BS6M"/>
    <property type="match status" value="1"/>
</dbReference>
<keyword evidence="6" id="KW-0699">rRNA-binding</keyword>
<dbReference type="SUPFAM" id="SSF54995">
    <property type="entry name" value="Ribosomal protein S6"/>
    <property type="match status" value="1"/>
</dbReference>
<dbReference type="InterPro" id="IPR020814">
    <property type="entry name" value="Ribosomal_S6_plastid/chlpt"/>
</dbReference>
<reference evidence="8 9" key="1">
    <citation type="submission" date="2015-03" db="EMBL/GenBank/DDBJ databases">
        <title>Genome Sequence of Kiloniella spongiae MEBiC09566, isolated from a marine sponge.</title>
        <authorList>
            <person name="Shao Z."/>
            <person name="Wang L."/>
            <person name="Li X."/>
        </authorList>
    </citation>
    <scope>NUCLEOTIDE SEQUENCE [LARGE SCALE GENOMIC DNA]</scope>
    <source>
        <strain evidence="8 9">MEBiC09566</strain>
    </source>
</reference>
<dbReference type="Proteomes" id="UP000035444">
    <property type="component" value="Unassembled WGS sequence"/>
</dbReference>
<dbReference type="GO" id="GO:0003735">
    <property type="term" value="F:structural constituent of ribosome"/>
    <property type="evidence" value="ECO:0007669"/>
    <property type="project" value="InterPro"/>
</dbReference>
<dbReference type="HAMAP" id="MF_00360">
    <property type="entry name" value="Ribosomal_bS6"/>
    <property type="match status" value="1"/>
</dbReference>
<dbReference type="STRING" id="1489064.WH96_13625"/>
<dbReference type="GO" id="GO:0022627">
    <property type="term" value="C:cytosolic small ribosomal subunit"/>
    <property type="evidence" value="ECO:0007669"/>
    <property type="project" value="TreeGrafter"/>
</dbReference>
<dbReference type="Pfam" id="PF01250">
    <property type="entry name" value="Ribosomal_S6"/>
    <property type="match status" value="1"/>
</dbReference>
<dbReference type="RefSeq" id="WP_047764748.1">
    <property type="nucleotide sequence ID" value="NZ_LAQL01000008.1"/>
</dbReference>
<keyword evidence="9" id="KW-1185">Reference proteome</keyword>
<dbReference type="NCBIfam" id="TIGR00166">
    <property type="entry name" value="S6"/>
    <property type="match status" value="1"/>
</dbReference>
<dbReference type="InterPro" id="IPR014717">
    <property type="entry name" value="Transl_elong_EF1B/ribsomal_bS6"/>
</dbReference>
<feature type="compositionally biased region" description="Basic and acidic residues" evidence="7">
    <location>
        <begin position="108"/>
        <end position="155"/>
    </location>
</feature>
<gene>
    <name evidence="6" type="primary">rpsF</name>
    <name evidence="8" type="ORF">WH96_13625</name>
</gene>
<evidence type="ECO:0000256" key="7">
    <source>
        <dbReference type="SAM" id="MobiDB-lite"/>
    </source>
</evidence>
<dbReference type="AlphaFoldDB" id="A0A0H2MHK2"/>
<keyword evidence="6" id="KW-0694">RNA-binding</keyword>
<evidence type="ECO:0000313" key="8">
    <source>
        <dbReference type="EMBL" id="KLN60217.1"/>
    </source>
</evidence>
<evidence type="ECO:0000256" key="2">
    <source>
        <dbReference type="ARBA" id="ARBA00022980"/>
    </source>
</evidence>
<name>A0A0H2MHK2_9PROT</name>
<evidence type="ECO:0000256" key="1">
    <source>
        <dbReference type="ARBA" id="ARBA00009512"/>
    </source>
</evidence>
<evidence type="ECO:0000256" key="3">
    <source>
        <dbReference type="ARBA" id="ARBA00023274"/>
    </source>
</evidence>
<protein>
    <recommendedName>
        <fullName evidence="5 6">Small ribosomal subunit protein bS6</fullName>
    </recommendedName>
</protein>
<comment type="caution">
    <text evidence="8">The sequence shown here is derived from an EMBL/GenBank/DDBJ whole genome shotgun (WGS) entry which is preliminary data.</text>
</comment>
<keyword evidence="3 6" id="KW-0687">Ribonucleoprotein</keyword>
<dbReference type="GO" id="GO:0070181">
    <property type="term" value="F:small ribosomal subunit rRNA binding"/>
    <property type="evidence" value="ECO:0007669"/>
    <property type="project" value="TreeGrafter"/>
</dbReference>
<accession>A0A0H2MHK2</accession>
<dbReference type="PANTHER" id="PTHR21011">
    <property type="entry name" value="MITOCHONDRIAL 28S RIBOSOMAL PROTEIN S6"/>
    <property type="match status" value="1"/>
</dbReference>
<dbReference type="CDD" id="cd00473">
    <property type="entry name" value="bS6"/>
    <property type="match status" value="1"/>
</dbReference>
<dbReference type="InterPro" id="IPR035980">
    <property type="entry name" value="Ribosomal_bS6_sf"/>
</dbReference>
<dbReference type="Gene3D" id="3.30.70.60">
    <property type="match status" value="1"/>
</dbReference>
<evidence type="ECO:0000256" key="5">
    <source>
        <dbReference type="ARBA" id="ARBA00035294"/>
    </source>
</evidence>
<evidence type="ECO:0000313" key="9">
    <source>
        <dbReference type="Proteomes" id="UP000035444"/>
    </source>
</evidence>